<protein>
    <submittedName>
        <fullName evidence="2">Uncharacterized protein</fullName>
    </submittedName>
</protein>
<evidence type="ECO:0000256" key="1">
    <source>
        <dbReference type="SAM" id="MobiDB-lite"/>
    </source>
</evidence>
<feature type="compositionally biased region" description="Basic and acidic residues" evidence="1">
    <location>
        <begin position="27"/>
        <end position="45"/>
    </location>
</feature>
<reference evidence="2 3" key="1">
    <citation type="submission" date="2015-09" db="EMBL/GenBank/DDBJ databases">
        <title>Draft genome of the parasitic nematode Teladorsagia circumcincta isolate WARC Sus (inbred).</title>
        <authorList>
            <person name="Mitreva M."/>
        </authorList>
    </citation>
    <scope>NUCLEOTIDE SEQUENCE [LARGE SCALE GENOMIC DNA]</scope>
    <source>
        <strain evidence="2 3">S</strain>
    </source>
</reference>
<feature type="non-terminal residue" evidence="2">
    <location>
        <position position="147"/>
    </location>
</feature>
<feature type="region of interest" description="Disordered" evidence="1">
    <location>
        <begin position="1"/>
        <end position="147"/>
    </location>
</feature>
<feature type="compositionally biased region" description="Basic residues" evidence="1">
    <location>
        <begin position="86"/>
        <end position="99"/>
    </location>
</feature>
<proteinExistence type="predicted"/>
<sequence>MKNYGWQVKRTNKMNNSTSERINNSFKPDDARTERTEAKPADTRKEKSKGKRDRSRKEKTKTEAKTVGTKENADDHRKDKTEKKSVLTKKVKSKGKRDKSRIEKTREKTVYRTEMTQEKVDDEPDDAAKKEEGKLSVASTQRSRVKS</sequence>
<evidence type="ECO:0000313" key="3">
    <source>
        <dbReference type="Proteomes" id="UP000230423"/>
    </source>
</evidence>
<organism evidence="2 3">
    <name type="scientific">Teladorsagia circumcincta</name>
    <name type="common">Brown stomach worm</name>
    <name type="synonym">Ostertagia circumcincta</name>
    <dbReference type="NCBI Taxonomy" id="45464"/>
    <lineage>
        <taxon>Eukaryota</taxon>
        <taxon>Metazoa</taxon>
        <taxon>Ecdysozoa</taxon>
        <taxon>Nematoda</taxon>
        <taxon>Chromadorea</taxon>
        <taxon>Rhabditida</taxon>
        <taxon>Rhabditina</taxon>
        <taxon>Rhabditomorpha</taxon>
        <taxon>Strongyloidea</taxon>
        <taxon>Trichostrongylidae</taxon>
        <taxon>Teladorsagia</taxon>
    </lineage>
</organism>
<dbReference type="Proteomes" id="UP000230423">
    <property type="component" value="Unassembled WGS sequence"/>
</dbReference>
<feature type="compositionally biased region" description="Polar residues" evidence="1">
    <location>
        <begin position="13"/>
        <end position="26"/>
    </location>
</feature>
<accession>A0A2G9T4F6</accession>
<gene>
    <name evidence="2" type="ORF">TELCIR_25850</name>
</gene>
<dbReference type="AlphaFoldDB" id="A0A2G9T4F6"/>
<keyword evidence="3" id="KW-1185">Reference proteome</keyword>
<feature type="compositionally biased region" description="Polar residues" evidence="1">
    <location>
        <begin position="137"/>
        <end position="147"/>
    </location>
</feature>
<dbReference type="EMBL" id="KZ425160">
    <property type="protein sequence ID" value="PIO52837.1"/>
    <property type="molecule type" value="Genomic_DNA"/>
</dbReference>
<evidence type="ECO:0000313" key="2">
    <source>
        <dbReference type="EMBL" id="PIO52837.1"/>
    </source>
</evidence>
<feature type="compositionally biased region" description="Basic residues" evidence="1">
    <location>
        <begin position="46"/>
        <end position="59"/>
    </location>
</feature>
<name>A0A2G9T4F6_TELCI</name>
<feature type="compositionally biased region" description="Basic and acidic residues" evidence="1">
    <location>
        <begin position="100"/>
        <end position="119"/>
    </location>
</feature>
<feature type="compositionally biased region" description="Basic and acidic residues" evidence="1">
    <location>
        <begin position="71"/>
        <end position="85"/>
    </location>
</feature>